<accession>A0A2M6K963</accession>
<dbReference type="EMBL" id="PCWW01000033">
    <property type="protein sequence ID" value="PIR13506.1"/>
    <property type="molecule type" value="Genomic_DNA"/>
</dbReference>
<dbReference type="Proteomes" id="UP000230869">
    <property type="component" value="Unassembled WGS sequence"/>
</dbReference>
<dbReference type="AlphaFoldDB" id="A0A2M6K963"/>
<dbReference type="InterPro" id="IPR050834">
    <property type="entry name" value="Glycosyltransf_2"/>
</dbReference>
<dbReference type="PANTHER" id="PTHR43685:SF2">
    <property type="entry name" value="GLYCOSYLTRANSFERASE 2-LIKE DOMAIN-CONTAINING PROTEIN"/>
    <property type="match status" value="1"/>
</dbReference>
<protein>
    <recommendedName>
        <fullName evidence="1">Glycosyltransferase 2-like domain-containing protein</fullName>
    </recommendedName>
</protein>
<organism evidence="2 3">
    <name type="scientific">Candidatus Falkowbacteria bacterium CG11_big_fil_rev_8_21_14_0_20_39_10</name>
    <dbReference type="NCBI Taxonomy" id="1974570"/>
    <lineage>
        <taxon>Bacteria</taxon>
        <taxon>Candidatus Falkowiibacteriota</taxon>
    </lineage>
</organism>
<evidence type="ECO:0000259" key="1">
    <source>
        <dbReference type="Pfam" id="PF00535"/>
    </source>
</evidence>
<dbReference type="InterPro" id="IPR001173">
    <property type="entry name" value="Glyco_trans_2-like"/>
</dbReference>
<dbReference type="Gene3D" id="3.90.550.10">
    <property type="entry name" value="Spore Coat Polysaccharide Biosynthesis Protein SpsA, Chain A"/>
    <property type="match status" value="1"/>
</dbReference>
<dbReference type="InterPro" id="IPR029044">
    <property type="entry name" value="Nucleotide-diphossugar_trans"/>
</dbReference>
<reference evidence="2 3" key="1">
    <citation type="submission" date="2017-09" db="EMBL/GenBank/DDBJ databases">
        <title>Depth-based differentiation of microbial function through sediment-hosted aquifers and enrichment of novel symbionts in the deep terrestrial subsurface.</title>
        <authorList>
            <person name="Probst A.J."/>
            <person name="Ladd B."/>
            <person name="Jarett J.K."/>
            <person name="Geller-Mcgrath D.E."/>
            <person name="Sieber C.M."/>
            <person name="Emerson J.B."/>
            <person name="Anantharaman K."/>
            <person name="Thomas B.C."/>
            <person name="Malmstrom R."/>
            <person name="Stieglmeier M."/>
            <person name="Klingl A."/>
            <person name="Woyke T."/>
            <person name="Ryan C.M."/>
            <person name="Banfield J.F."/>
        </authorList>
    </citation>
    <scope>NUCLEOTIDE SEQUENCE [LARGE SCALE GENOMIC DNA]</scope>
    <source>
        <strain evidence="2">CG11_big_fil_rev_8_21_14_0_20_39_10</strain>
    </source>
</reference>
<feature type="domain" description="Glycosyltransferase 2-like" evidence="1">
    <location>
        <begin position="3"/>
        <end position="119"/>
    </location>
</feature>
<dbReference type="PANTHER" id="PTHR43685">
    <property type="entry name" value="GLYCOSYLTRANSFERASE"/>
    <property type="match status" value="1"/>
</dbReference>
<sequence length="231" mass="26596">MISIIIPIYNQAGKLSSCLESIKKQTYDNFEIILVNDGSTDDIHSVAEIWKQEFGIRFEYISYGENKGAPAARNAGLAKSKGAFILFCDADATLEPFALETMLEALGKHTEASYAYSSFLWGRKLFKSFPFDAERLKKEPYIHTISLIRREHMPKSGWDESIKKFQDWDLWLTMLKEDHNGYWIDQVLFRVSPGGSMSNWVPKIFYKLFPFLLEVKKYKAAMGKVKEKHGL</sequence>
<proteinExistence type="predicted"/>
<gene>
    <name evidence="2" type="ORF">COV49_01945</name>
</gene>
<evidence type="ECO:0000313" key="3">
    <source>
        <dbReference type="Proteomes" id="UP000230869"/>
    </source>
</evidence>
<dbReference type="Pfam" id="PF00535">
    <property type="entry name" value="Glycos_transf_2"/>
    <property type="match status" value="1"/>
</dbReference>
<dbReference type="SUPFAM" id="SSF53448">
    <property type="entry name" value="Nucleotide-diphospho-sugar transferases"/>
    <property type="match status" value="1"/>
</dbReference>
<dbReference type="CDD" id="cd00761">
    <property type="entry name" value="Glyco_tranf_GTA_type"/>
    <property type="match status" value="1"/>
</dbReference>
<evidence type="ECO:0000313" key="2">
    <source>
        <dbReference type="EMBL" id="PIR13506.1"/>
    </source>
</evidence>
<name>A0A2M6K963_9BACT</name>
<comment type="caution">
    <text evidence="2">The sequence shown here is derived from an EMBL/GenBank/DDBJ whole genome shotgun (WGS) entry which is preliminary data.</text>
</comment>